<name>A0A848INN5_9BURK</name>
<dbReference type="InterPro" id="IPR029752">
    <property type="entry name" value="D-isomer_DH_CS1"/>
</dbReference>
<reference evidence="7 8" key="1">
    <citation type="submission" date="2020-04" db="EMBL/GenBank/DDBJ databases">
        <title>Paraburkholderia sp. RP-4-7 isolated from soil.</title>
        <authorList>
            <person name="Dahal R.H."/>
        </authorList>
    </citation>
    <scope>NUCLEOTIDE SEQUENCE [LARGE SCALE GENOMIC DNA]</scope>
    <source>
        <strain evidence="7 8">RP-4-7</strain>
    </source>
</reference>
<dbReference type="Gene3D" id="3.40.50.720">
    <property type="entry name" value="NAD(P)-binding Rossmann-like Domain"/>
    <property type="match status" value="2"/>
</dbReference>
<dbReference type="PROSITE" id="PS00065">
    <property type="entry name" value="D_2_HYDROXYACID_DH_1"/>
    <property type="match status" value="1"/>
</dbReference>
<dbReference type="AlphaFoldDB" id="A0A848INN5"/>
<dbReference type="InterPro" id="IPR050223">
    <property type="entry name" value="D-isomer_2-hydroxyacid_DH"/>
</dbReference>
<dbReference type="FunFam" id="3.40.50.720:FF:000203">
    <property type="entry name" value="D-3-phosphoglycerate dehydrogenase (SerA)"/>
    <property type="match status" value="1"/>
</dbReference>
<dbReference type="Proteomes" id="UP000544134">
    <property type="component" value="Unassembled WGS sequence"/>
</dbReference>
<evidence type="ECO:0000256" key="3">
    <source>
        <dbReference type="ARBA" id="ARBA00023027"/>
    </source>
</evidence>
<dbReference type="SUPFAM" id="SSF51735">
    <property type="entry name" value="NAD(P)-binding Rossmann-fold domains"/>
    <property type="match status" value="1"/>
</dbReference>
<evidence type="ECO:0000256" key="4">
    <source>
        <dbReference type="RuleBase" id="RU003719"/>
    </source>
</evidence>
<feature type="domain" description="D-isomer specific 2-hydroxyacid dehydrogenase NAD-binding" evidence="6">
    <location>
        <begin position="110"/>
        <end position="285"/>
    </location>
</feature>
<evidence type="ECO:0000259" key="5">
    <source>
        <dbReference type="Pfam" id="PF00389"/>
    </source>
</evidence>
<feature type="domain" description="D-isomer specific 2-hydroxyacid dehydrogenase catalytic" evidence="5">
    <location>
        <begin position="5"/>
        <end position="310"/>
    </location>
</feature>
<gene>
    <name evidence="7" type="ORF">HHL24_39655</name>
</gene>
<dbReference type="InterPro" id="IPR036291">
    <property type="entry name" value="NAD(P)-bd_dom_sf"/>
</dbReference>
<dbReference type="CDD" id="cd05301">
    <property type="entry name" value="GDH"/>
    <property type="match status" value="1"/>
</dbReference>
<dbReference type="InterPro" id="IPR006140">
    <property type="entry name" value="D-isomer_DH_NAD-bd"/>
</dbReference>
<dbReference type="SUPFAM" id="SSF52283">
    <property type="entry name" value="Formate/glycerate dehydrogenase catalytic domain-like"/>
    <property type="match status" value="1"/>
</dbReference>
<accession>A0A848INN5</accession>
<dbReference type="GO" id="GO:0016618">
    <property type="term" value="F:hydroxypyruvate reductase [NAD(P)H] activity"/>
    <property type="evidence" value="ECO:0007669"/>
    <property type="project" value="TreeGrafter"/>
</dbReference>
<proteinExistence type="inferred from homology"/>
<dbReference type="GO" id="GO:0005829">
    <property type="term" value="C:cytosol"/>
    <property type="evidence" value="ECO:0007669"/>
    <property type="project" value="TreeGrafter"/>
</dbReference>
<dbReference type="GO" id="GO:0051287">
    <property type="term" value="F:NAD binding"/>
    <property type="evidence" value="ECO:0007669"/>
    <property type="project" value="InterPro"/>
</dbReference>
<evidence type="ECO:0000313" key="7">
    <source>
        <dbReference type="EMBL" id="NMM03968.1"/>
    </source>
</evidence>
<protein>
    <submittedName>
        <fullName evidence="7">D-glycerate dehydrogenase</fullName>
    </submittedName>
</protein>
<sequence length="327" mass="34963">MKEKILITRKVFPSIVGRLQEHFDVESNDADYIYAPDELRTRLQGKVGALVSATEIINAPLVQACPSLRAVANIAVGYNNLDLAALSAAGVVATNTPDVLTETTADFGWALLMATARRTGEAERWLRLGLWDKWALDMFLGVDIHGASLGILGMGRIGRAVAQRAHGFGMTVRYHDRAPVALADEKGAQFCSKEALLSLSDHLVITMPYDPASHHTIGRRELALMKQTATLINISRGGLVDEDALADALADNRLAGAGLDVFEREPFVCPRLLANARVVATPHIASASLKTRLAMADLAADNLIAALGYGACAGQPPSPLNPAVLRT</sequence>
<dbReference type="GO" id="GO:0030267">
    <property type="term" value="F:glyoxylate reductase (NADPH) activity"/>
    <property type="evidence" value="ECO:0007669"/>
    <property type="project" value="TreeGrafter"/>
</dbReference>
<evidence type="ECO:0000256" key="1">
    <source>
        <dbReference type="ARBA" id="ARBA00005854"/>
    </source>
</evidence>
<keyword evidence="3" id="KW-0520">NAD</keyword>
<dbReference type="PANTHER" id="PTHR10996:SF283">
    <property type="entry name" value="GLYOXYLATE_HYDROXYPYRUVATE REDUCTASE B"/>
    <property type="match status" value="1"/>
</dbReference>
<comment type="caution">
    <text evidence="7">The sequence shown here is derived from an EMBL/GenBank/DDBJ whole genome shotgun (WGS) entry which is preliminary data.</text>
</comment>
<dbReference type="RefSeq" id="WP_169490742.1">
    <property type="nucleotide sequence ID" value="NZ_JABBGJ010000066.1"/>
</dbReference>
<evidence type="ECO:0000256" key="2">
    <source>
        <dbReference type="ARBA" id="ARBA00023002"/>
    </source>
</evidence>
<dbReference type="InterPro" id="IPR006139">
    <property type="entry name" value="D-isomer_2_OHA_DH_cat_dom"/>
</dbReference>
<comment type="similarity">
    <text evidence="1 4">Belongs to the D-isomer specific 2-hydroxyacid dehydrogenase family.</text>
</comment>
<keyword evidence="8" id="KW-1185">Reference proteome</keyword>
<keyword evidence="2 4" id="KW-0560">Oxidoreductase</keyword>
<evidence type="ECO:0000259" key="6">
    <source>
        <dbReference type="Pfam" id="PF02826"/>
    </source>
</evidence>
<dbReference type="EMBL" id="JABBGJ010000066">
    <property type="protein sequence ID" value="NMM03968.1"/>
    <property type="molecule type" value="Genomic_DNA"/>
</dbReference>
<dbReference type="Pfam" id="PF00389">
    <property type="entry name" value="2-Hacid_dh"/>
    <property type="match status" value="1"/>
</dbReference>
<organism evidence="7 8">
    <name type="scientific">Paraburkholderia polaris</name>
    <dbReference type="NCBI Taxonomy" id="2728848"/>
    <lineage>
        <taxon>Bacteria</taxon>
        <taxon>Pseudomonadati</taxon>
        <taxon>Pseudomonadota</taxon>
        <taxon>Betaproteobacteria</taxon>
        <taxon>Burkholderiales</taxon>
        <taxon>Burkholderiaceae</taxon>
        <taxon>Paraburkholderia</taxon>
    </lineage>
</organism>
<dbReference type="Pfam" id="PF02826">
    <property type="entry name" value="2-Hacid_dh_C"/>
    <property type="match status" value="1"/>
</dbReference>
<evidence type="ECO:0000313" key="8">
    <source>
        <dbReference type="Proteomes" id="UP000544134"/>
    </source>
</evidence>
<dbReference type="PANTHER" id="PTHR10996">
    <property type="entry name" value="2-HYDROXYACID DEHYDROGENASE-RELATED"/>
    <property type="match status" value="1"/>
</dbReference>